<dbReference type="AlphaFoldDB" id="A0A9W4KSW7"/>
<accession>A0A9W4KSW7</accession>
<evidence type="ECO:0000313" key="2">
    <source>
        <dbReference type="Proteomes" id="UP000789326"/>
    </source>
</evidence>
<organism evidence="1 2">
    <name type="scientific">Peribacillus simplex</name>
    <dbReference type="NCBI Taxonomy" id="1478"/>
    <lineage>
        <taxon>Bacteria</taxon>
        <taxon>Bacillati</taxon>
        <taxon>Bacillota</taxon>
        <taxon>Bacilli</taxon>
        <taxon>Bacillales</taxon>
        <taxon>Bacillaceae</taxon>
        <taxon>Peribacillus</taxon>
    </lineage>
</organism>
<protein>
    <submittedName>
        <fullName evidence="1">Uncharacterized protein</fullName>
    </submittedName>
</protein>
<dbReference type="Proteomes" id="UP000789326">
    <property type="component" value="Unassembled WGS sequence"/>
</dbReference>
<comment type="caution">
    <text evidence="1">The sequence shown here is derived from an EMBL/GenBank/DDBJ whole genome shotgun (WGS) entry which is preliminary data.</text>
</comment>
<sequence length="34" mass="3846">MYKQPRHTAIERIFMLKGVMDIGGDGHATTVRES</sequence>
<evidence type="ECO:0000313" key="1">
    <source>
        <dbReference type="EMBL" id="CAH0185493.1"/>
    </source>
</evidence>
<dbReference type="EMBL" id="CAKKMG010000014">
    <property type="protein sequence ID" value="CAH0185493.1"/>
    <property type="molecule type" value="Genomic_DNA"/>
</dbReference>
<reference evidence="1" key="1">
    <citation type="submission" date="2021-11" db="EMBL/GenBank/DDBJ databases">
        <authorList>
            <person name="Bulgarelli D."/>
        </authorList>
    </citation>
    <scope>NUCLEOTIDE SEQUENCE</scope>
    <source>
        <strain evidence="1">Bi133</strain>
    </source>
</reference>
<gene>
    <name evidence="1" type="ORF">SRABI133_01533</name>
</gene>
<proteinExistence type="predicted"/>
<name>A0A9W4KSW7_9BACI</name>